<evidence type="ECO:0000256" key="9">
    <source>
        <dbReference type="RuleBase" id="RU000461"/>
    </source>
</evidence>
<organism evidence="11 12">
    <name type="scientific">Gnomoniopsis smithogilvyi</name>
    <dbReference type="NCBI Taxonomy" id="1191159"/>
    <lineage>
        <taxon>Eukaryota</taxon>
        <taxon>Fungi</taxon>
        <taxon>Dikarya</taxon>
        <taxon>Ascomycota</taxon>
        <taxon>Pezizomycotina</taxon>
        <taxon>Sordariomycetes</taxon>
        <taxon>Sordariomycetidae</taxon>
        <taxon>Diaporthales</taxon>
        <taxon>Gnomoniaceae</taxon>
        <taxon>Gnomoniopsis</taxon>
    </lineage>
</organism>
<dbReference type="OrthoDB" id="1470350at2759"/>
<evidence type="ECO:0000256" key="10">
    <source>
        <dbReference type="SAM" id="Phobius"/>
    </source>
</evidence>
<evidence type="ECO:0000256" key="8">
    <source>
        <dbReference type="PIRSR" id="PIRSR602401-1"/>
    </source>
</evidence>
<dbReference type="Pfam" id="PF00067">
    <property type="entry name" value="p450"/>
    <property type="match status" value="1"/>
</dbReference>
<comment type="similarity">
    <text evidence="2 9">Belongs to the cytochrome P450 family.</text>
</comment>
<accession>A0A9W9CX98</accession>
<keyword evidence="7 9" id="KW-0503">Monooxygenase</keyword>
<evidence type="ECO:0000256" key="5">
    <source>
        <dbReference type="ARBA" id="ARBA00023002"/>
    </source>
</evidence>
<dbReference type="InterPro" id="IPR036396">
    <property type="entry name" value="Cyt_P450_sf"/>
</dbReference>
<feature type="binding site" description="axial binding residue" evidence="8">
    <location>
        <position position="444"/>
    </location>
    <ligand>
        <name>heme</name>
        <dbReference type="ChEBI" id="CHEBI:30413"/>
    </ligand>
    <ligandPart>
        <name>Fe</name>
        <dbReference type="ChEBI" id="CHEBI:18248"/>
    </ligandPart>
</feature>
<keyword evidence="5 9" id="KW-0560">Oxidoreductase</keyword>
<feature type="transmembrane region" description="Helical" evidence="10">
    <location>
        <begin position="12"/>
        <end position="34"/>
    </location>
</feature>
<evidence type="ECO:0000256" key="6">
    <source>
        <dbReference type="ARBA" id="ARBA00023004"/>
    </source>
</evidence>
<dbReference type="GO" id="GO:0005506">
    <property type="term" value="F:iron ion binding"/>
    <property type="evidence" value="ECO:0007669"/>
    <property type="project" value="InterPro"/>
</dbReference>
<evidence type="ECO:0000256" key="4">
    <source>
        <dbReference type="ARBA" id="ARBA00022723"/>
    </source>
</evidence>
<name>A0A9W9CX98_9PEZI</name>
<keyword evidence="3 8" id="KW-0349">Heme</keyword>
<dbReference type="InterPro" id="IPR002401">
    <property type="entry name" value="Cyt_P450_E_grp-I"/>
</dbReference>
<dbReference type="InterPro" id="IPR001128">
    <property type="entry name" value="Cyt_P450"/>
</dbReference>
<dbReference type="Proteomes" id="UP001140453">
    <property type="component" value="Unassembled WGS sequence"/>
</dbReference>
<dbReference type="InterPro" id="IPR050121">
    <property type="entry name" value="Cytochrome_P450_monoxygenase"/>
</dbReference>
<dbReference type="InterPro" id="IPR017972">
    <property type="entry name" value="Cyt_P450_CS"/>
</dbReference>
<comment type="cofactor">
    <cofactor evidence="1 8">
        <name>heme</name>
        <dbReference type="ChEBI" id="CHEBI:30413"/>
    </cofactor>
</comment>
<dbReference type="GO" id="GO:0016705">
    <property type="term" value="F:oxidoreductase activity, acting on paired donors, with incorporation or reduction of molecular oxygen"/>
    <property type="evidence" value="ECO:0007669"/>
    <property type="project" value="InterPro"/>
</dbReference>
<dbReference type="PROSITE" id="PS00086">
    <property type="entry name" value="CYTOCHROME_P450"/>
    <property type="match status" value="1"/>
</dbReference>
<evidence type="ECO:0000313" key="11">
    <source>
        <dbReference type="EMBL" id="KAJ4390921.1"/>
    </source>
</evidence>
<keyword evidence="10" id="KW-1133">Transmembrane helix</keyword>
<dbReference type="CDD" id="cd11058">
    <property type="entry name" value="CYP60B-like"/>
    <property type="match status" value="1"/>
</dbReference>
<keyword evidence="4 8" id="KW-0479">Metal-binding</keyword>
<keyword evidence="10" id="KW-0812">Transmembrane</keyword>
<dbReference type="EMBL" id="JAPEVB010000003">
    <property type="protein sequence ID" value="KAJ4390921.1"/>
    <property type="molecule type" value="Genomic_DNA"/>
</dbReference>
<reference evidence="11" key="1">
    <citation type="submission" date="2022-10" db="EMBL/GenBank/DDBJ databases">
        <title>Tapping the CABI collections for fungal endophytes: first genome assemblies for Collariella, Neodidymelliopsis, Ascochyta clinopodiicola, Didymella pomorum, Didymosphaeria variabile, Neocosmospora piperis and Neocucurbitaria cava.</title>
        <authorList>
            <person name="Hill R."/>
        </authorList>
    </citation>
    <scope>NUCLEOTIDE SEQUENCE</scope>
    <source>
        <strain evidence="11">IMI 355082</strain>
    </source>
</reference>
<protein>
    <recommendedName>
        <fullName evidence="13">Cytochrome P450</fullName>
    </recommendedName>
</protein>
<dbReference type="PRINTS" id="PR00463">
    <property type="entry name" value="EP450I"/>
</dbReference>
<dbReference type="Gene3D" id="1.10.630.10">
    <property type="entry name" value="Cytochrome P450"/>
    <property type="match status" value="1"/>
</dbReference>
<dbReference type="PANTHER" id="PTHR24305:SF230">
    <property type="entry name" value="P450, PUTATIVE (EUROFUNG)-RELATED"/>
    <property type="match status" value="1"/>
</dbReference>
<dbReference type="PANTHER" id="PTHR24305">
    <property type="entry name" value="CYTOCHROME P450"/>
    <property type="match status" value="1"/>
</dbReference>
<gene>
    <name evidence="11" type="ORF">N0V93_004520</name>
</gene>
<evidence type="ECO:0000256" key="1">
    <source>
        <dbReference type="ARBA" id="ARBA00001971"/>
    </source>
</evidence>
<keyword evidence="12" id="KW-1185">Reference proteome</keyword>
<dbReference type="AlphaFoldDB" id="A0A9W9CX98"/>
<dbReference type="GO" id="GO:0020037">
    <property type="term" value="F:heme binding"/>
    <property type="evidence" value="ECO:0007669"/>
    <property type="project" value="InterPro"/>
</dbReference>
<evidence type="ECO:0000256" key="3">
    <source>
        <dbReference type="ARBA" id="ARBA00022617"/>
    </source>
</evidence>
<evidence type="ECO:0008006" key="13">
    <source>
        <dbReference type="Google" id="ProtNLM"/>
    </source>
</evidence>
<dbReference type="PRINTS" id="PR00385">
    <property type="entry name" value="P450"/>
</dbReference>
<evidence type="ECO:0000256" key="2">
    <source>
        <dbReference type="ARBA" id="ARBA00010617"/>
    </source>
</evidence>
<evidence type="ECO:0000313" key="12">
    <source>
        <dbReference type="Proteomes" id="UP001140453"/>
    </source>
</evidence>
<dbReference type="SUPFAM" id="SSF48264">
    <property type="entry name" value="Cytochrome P450"/>
    <property type="match status" value="1"/>
</dbReference>
<evidence type="ECO:0000256" key="7">
    <source>
        <dbReference type="ARBA" id="ARBA00023033"/>
    </source>
</evidence>
<comment type="caution">
    <text evidence="11">The sequence shown here is derived from an EMBL/GenBank/DDBJ whole genome shotgun (WGS) entry which is preliminary data.</text>
</comment>
<keyword evidence="6 8" id="KW-0408">Iron</keyword>
<proteinExistence type="inferred from homology"/>
<keyword evidence="10" id="KW-0472">Membrane</keyword>
<sequence length="502" mass="57485">MVLYTPDSGHQLVVYPVAIIAIYITTQIVYNLFFHPLRNFPGPRLWRAFRLPYVLKAVQGKLATDMLAIHEKYGPIVRVAPNELAISHESAWRDIMTGGKELPKWAEYYKVQEPQPTYIMSAPDDEHAVIRRSLGSGFSDKSMRNMEPIIQRYITKFTNCLRQKCERRQSEANGEGNTAVLDLHEWFNFLAFDLIGDLALGKSYDCLEKGVYNPWVAPIFEVTHISAIMSSLGHYPWLKGTLLYVFRRLIETKMRDHQGHTRTKLNARMALQRSDLIESLVKIMSNDEQSKERLNLNASVLVVAGAETSATTLSAVTYFLLSNPSKMSKLLAEIRSTFKNEEDITIATVSRLEYMLACLDEAMRLFPPVAIGLPRVVPNGGRSISGFFIPEQTHVAIWHWALYRDPGQFTKPSSFCPERFMGDPEFSSDNLDAFQPFHLGKRSCVGRPLAYVEMRLILARLLFNFDLRLEDESRDWISRSVPYNIWWKPPLRVSISIRQSDV</sequence>
<dbReference type="GO" id="GO:0004497">
    <property type="term" value="F:monooxygenase activity"/>
    <property type="evidence" value="ECO:0007669"/>
    <property type="project" value="UniProtKB-KW"/>
</dbReference>